<reference evidence="4" key="2">
    <citation type="submission" date="2025-08" db="UniProtKB">
        <authorList>
            <consortium name="Ensembl"/>
        </authorList>
    </citation>
    <scope>IDENTIFICATION</scope>
</reference>
<name>A0A8C2QSE6_CAPHI</name>
<reference evidence="4" key="1">
    <citation type="submission" date="2019-03" db="EMBL/GenBank/DDBJ databases">
        <title>Genome sequencing and reference-guided assembly of Black Bengal Goat (Capra hircus).</title>
        <authorList>
            <person name="Siddiki A.Z."/>
            <person name="Baten A."/>
            <person name="Billah M."/>
            <person name="Alam M.A.U."/>
            <person name="Shawrob K.S.M."/>
            <person name="Saha S."/>
            <person name="Chowdhury M."/>
            <person name="Rahman A.H."/>
            <person name="Stear M."/>
            <person name="Miah G."/>
            <person name="Das G.B."/>
            <person name="Hossain M.M."/>
            <person name="Kumkum M."/>
            <person name="Islam M.S."/>
            <person name="Mollah A.M."/>
            <person name="Ahsan A."/>
            <person name="Tusar F."/>
            <person name="Khan M.K.I."/>
        </authorList>
    </citation>
    <scope>NUCLEOTIDE SEQUENCE [LARGE SCALE GENOMIC DNA]</scope>
</reference>
<dbReference type="Ensembl" id="ENSCHIT00010006246.1">
    <property type="protein sequence ID" value="ENSCHIP00010004479.1"/>
    <property type="gene ID" value="ENSCHIG00010003231.1"/>
</dbReference>
<dbReference type="AlphaFoldDB" id="A0A8C2QSE6"/>
<evidence type="ECO:0000256" key="2">
    <source>
        <dbReference type="ARBA" id="ARBA00014801"/>
    </source>
</evidence>
<protein>
    <recommendedName>
        <fullName evidence="2">Cysteine-rich DPF motif domain-containing protein 1</fullName>
    </recommendedName>
</protein>
<dbReference type="PRINTS" id="PR01995">
    <property type="entry name" value="UPF0595"/>
</dbReference>
<dbReference type="Pfam" id="PF10170">
    <property type="entry name" value="C6_DPF"/>
    <property type="match status" value="1"/>
</dbReference>
<evidence type="ECO:0000313" key="4">
    <source>
        <dbReference type="Ensembl" id="ENSCHIP00010004479.1"/>
    </source>
</evidence>
<proteinExistence type="inferred from homology"/>
<comment type="similarity">
    <text evidence="1">Belongs to the CDPF1 family.</text>
</comment>
<dbReference type="PANTHER" id="PTHR31849">
    <property type="entry name" value="CYSTEINE-RICH PDF MOTIF DOMAIN-CONTAINING PROTEIN 1"/>
    <property type="match status" value="1"/>
</dbReference>
<gene>
    <name evidence="4" type="primary">CDPF1</name>
</gene>
<evidence type="ECO:0000259" key="3">
    <source>
        <dbReference type="Pfam" id="PF10170"/>
    </source>
</evidence>
<dbReference type="PANTHER" id="PTHR31849:SF1">
    <property type="entry name" value="CYSTEINE-RICH DPF MOTIF DOMAIN-CONTAINING PROTEIN 1"/>
    <property type="match status" value="1"/>
</dbReference>
<sequence>CTGGQQGTHQQPPRAPCAEAVWEWASLWGWGEDCPQPHAVESGGVWGGVAAALLWAEEERRSLGDSRGAWSRSCFSPRLAPLFHSATTWRQWGPSPSPSPSRNERPQRAAAREVCAAARFLSAEAGPFRPHFLSCSLLEESYVMRDPFTPDKGRFLIVGSRCSMCGRLVCVGPECSLFYSKRFCLPCVQDNVDAFPQEIQQDLEKRKVPSMRPASQRSSQP</sequence>
<evidence type="ECO:0000256" key="1">
    <source>
        <dbReference type="ARBA" id="ARBA00007917"/>
    </source>
</evidence>
<dbReference type="InterPro" id="IPR042426">
    <property type="entry name" value="CDPF1"/>
</dbReference>
<feature type="domain" description="Cysteine-rich DPF motif" evidence="3">
    <location>
        <begin position="129"/>
        <end position="204"/>
    </location>
</feature>
<dbReference type="InterPro" id="IPR018785">
    <property type="entry name" value="CDPF1_dom"/>
</dbReference>
<accession>A0A8C2QSE6</accession>
<organism evidence="4">
    <name type="scientific">Capra hircus</name>
    <name type="common">Goat</name>
    <dbReference type="NCBI Taxonomy" id="9925"/>
    <lineage>
        <taxon>Eukaryota</taxon>
        <taxon>Metazoa</taxon>
        <taxon>Chordata</taxon>
        <taxon>Craniata</taxon>
        <taxon>Vertebrata</taxon>
        <taxon>Euteleostomi</taxon>
        <taxon>Mammalia</taxon>
        <taxon>Eutheria</taxon>
        <taxon>Laurasiatheria</taxon>
        <taxon>Artiodactyla</taxon>
        <taxon>Ruminantia</taxon>
        <taxon>Pecora</taxon>
        <taxon>Bovidae</taxon>
        <taxon>Caprinae</taxon>
        <taxon>Capra</taxon>
    </lineage>
</organism>